<reference evidence="4 5" key="1">
    <citation type="submission" date="2015-01" db="EMBL/GenBank/DDBJ databases">
        <title>The Genome Sequence of Fonsecaea multimorphosa CBS 102226.</title>
        <authorList>
            <consortium name="The Broad Institute Genomics Platform"/>
            <person name="Cuomo C."/>
            <person name="de Hoog S."/>
            <person name="Gorbushina A."/>
            <person name="Stielow B."/>
            <person name="Teixiera M."/>
            <person name="Abouelleil A."/>
            <person name="Chapman S.B."/>
            <person name="Priest M."/>
            <person name="Young S.K."/>
            <person name="Wortman J."/>
            <person name="Nusbaum C."/>
            <person name="Birren B."/>
        </authorList>
    </citation>
    <scope>NUCLEOTIDE SEQUENCE [LARGE SCALE GENOMIC DNA]</scope>
    <source>
        <strain evidence="4 5">CBS 102226</strain>
    </source>
</reference>
<dbReference type="InterPro" id="IPR050300">
    <property type="entry name" value="GDXG_lipolytic_enzyme"/>
</dbReference>
<dbReference type="SUPFAM" id="SSF53474">
    <property type="entry name" value="alpha/beta-Hydrolases"/>
    <property type="match status" value="1"/>
</dbReference>
<evidence type="ECO:0000313" key="4">
    <source>
        <dbReference type="EMBL" id="KIX98955.1"/>
    </source>
</evidence>
<dbReference type="InterPro" id="IPR013094">
    <property type="entry name" value="AB_hydrolase_3"/>
</dbReference>
<organism evidence="4 5">
    <name type="scientific">Fonsecaea multimorphosa CBS 102226</name>
    <dbReference type="NCBI Taxonomy" id="1442371"/>
    <lineage>
        <taxon>Eukaryota</taxon>
        <taxon>Fungi</taxon>
        <taxon>Dikarya</taxon>
        <taxon>Ascomycota</taxon>
        <taxon>Pezizomycotina</taxon>
        <taxon>Eurotiomycetes</taxon>
        <taxon>Chaetothyriomycetidae</taxon>
        <taxon>Chaetothyriales</taxon>
        <taxon>Herpotrichiellaceae</taxon>
        <taxon>Fonsecaea</taxon>
    </lineage>
</organism>
<dbReference type="InterPro" id="IPR029058">
    <property type="entry name" value="AB_hydrolase_fold"/>
</dbReference>
<dbReference type="PANTHER" id="PTHR48081">
    <property type="entry name" value="AB HYDROLASE SUPERFAMILY PROTEIN C4A8.06C"/>
    <property type="match status" value="1"/>
</dbReference>
<feature type="region of interest" description="Disordered" evidence="2">
    <location>
        <begin position="1"/>
        <end position="31"/>
    </location>
</feature>
<evidence type="ECO:0000256" key="1">
    <source>
        <dbReference type="ARBA" id="ARBA00022801"/>
    </source>
</evidence>
<keyword evidence="5" id="KW-1185">Reference proteome</keyword>
<dbReference type="Pfam" id="PF07859">
    <property type="entry name" value="Abhydrolase_3"/>
    <property type="match status" value="1"/>
</dbReference>
<sequence>MSQAQQEAHQPNPGVREEIHSPSPRPSTDIPAADLTTATAAQAPGSMEVTTRTDLSVLYRVLRAVIKPLRPRLVRPKGAAQPTGSPRLSPPRKRDVEITEMQCEEGVWMYRFRAAPGKGPGSRSVGKDKAAVDGGVGRRDGQTNTTRHQHHRVYYFCGGGFQSPPAPEHWRFLAQLTHDLASHHHSNEPDVDDSHDLHHPDTETEIEPVLVSYPLAPTNPASASLRILRHWLKKVMDEAVEGGETLSLMGDSSGGNVVLSLGFWAAQEYVFTPPSEQQQGQQRAGPPVADDPTKTNRANGTTTTTTQSTSPFPLRSLISISPPTDLTNSNPDIRKADKLDPVLTAGFTREVAEVWTTGKKHPQKKPSAHHEPLPLADPSVSPLLQPDVAFHALKDRGVNVHGVVGTHDVLAPDAIEFLRKCKGLGVRGRWLVWEGQMHCFPLAGGAPGLGIREGTEAREFLARVLRRDCVREEYK</sequence>
<evidence type="ECO:0000256" key="2">
    <source>
        <dbReference type="SAM" id="MobiDB-lite"/>
    </source>
</evidence>
<name>A0A0D2HAQ2_9EURO</name>
<feature type="region of interest" description="Disordered" evidence="2">
    <location>
        <begin position="274"/>
        <end position="315"/>
    </location>
</feature>
<dbReference type="RefSeq" id="XP_016633078.1">
    <property type="nucleotide sequence ID" value="XM_016775919.1"/>
</dbReference>
<dbReference type="PANTHER" id="PTHR48081:SF8">
    <property type="entry name" value="ALPHA_BETA HYDROLASE FOLD-3 DOMAIN-CONTAINING PROTEIN-RELATED"/>
    <property type="match status" value="1"/>
</dbReference>
<dbReference type="OrthoDB" id="2152029at2759"/>
<dbReference type="AlphaFoldDB" id="A0A0D2HAQ2"/>
<feature type="compositionally biased region" description="Low complexity" evidence="2">
    <location>
        <begin position="301"/>
        <end position="310"/>
    </location>
</feature>
<dbReference type="VEuPathDB" id="FungiDB:Z520_05416"/>
<feature type="compositionally biased region" description="Basic and acidic residues" evidence="2">
    <location>
        <begin position="125"/>
        <end position="141"/>
    </location>
</feature>
<evidence type="ECO:0000313" key="5">
    <source>
        <dbReference type="Proteomes" id="UP000053411"/>
    </source>
</evidence>
<dbReference type="GeneID" id="27711162"/>
<dbReference type="GO" id="GO:0016787">
    <property type="term" value="F:hydrolase activity"/>
    <property type="evidence" value="ECO:0007669"/>
    <property type="project" value="UniProtKB-KW"/>
</dbReference>
<evidence type="ECO:0000259" key="3">
    <source>
        <dbReference type="Pfam" id="PF07859"/>
    </source>
</evidence>
<dbReference type="Proteomes" id="UP000053411">
    <property type="component" value="Unassembled WGS sequence"/>
</dbReference>
<dbReference type="STRING" id="1442371.A0A0D2HAQ2"/>
<keyword evidence="1" id="KW-0378">Hydrolase</keyword>
<feature type="domain" description="Alpha/beta hydrolase fold-3" evidence="3">
    <location>
        <begin position="204"/>
        <end position="441"/>
    </location>
</feature>
<gene>
    <name evidence="4" type="ORF">Z520_05416</name>
</gene>
<proteinExistence type="predicted"/>
<protein>
    <recommendedName>
        <fullName evidence="3">Alpha/beta hydrolase fold-3 domain-containing protein</fullName>
    </recommendedName>
</protein>
<accession>A0A0D2HAQ2</accession>
<dbReference type="Gene3D" id="3.40.50.1820">
    <property type="entry name" value="alpha/beta hydrolase"/>
    <property type="match status" value="1"/>
</dbReference>
<feature type="region of interest" description="Disordered" evidence="2">
    <location>
        <begin position="116"/>
        <end position="147"/>
    </location>
</feature>
<dbReference type="EMBL" id="KN848070">
    <property type="protein sequence ID" value="KIX98955.1"/>
    <property type="molecule type" value="Genomic_DNA"/>
</dbReference>